<dbReference type="GO" id="GO:0000162">
    <property type="term" value="P:L-tryptophan biosynthetic process"/>
    <property type="evidence" value="ECO:0007669"/>
    <property type="project" value="UniProtKB-UniRule"/>
</dbReference>
<comment type="caution">
    <text evidence="11">The sequence shown here is derived from an EMBL/GenBank/DDBJ whole genome shotgun (WGS) entry which is preliminary data.</text>
</comment>
<comment type="similarity">
    <text evidence="3 9">Belongs to the TrpC family.</text>
</comment>
<keyword evidence="7 9" id="KW-0057">Aromatic amino acid biosynthesis</keyword>
<dbReference type="FunFam" id="3.20.20.70:FF:000024">
    <property type="entry name" value="Indole-3-glycerol phosphate synthase"/>
    <property type="match status" value="1"/>
</dbReference>
<dbReference type="UniPathway" id="UPA00035">
    <property type="reaction ID" value="UER00043"/>
</dbReference>
<name>A0A7V7UAY8_9FIRM</name>
<evidence type="ECO:0000256" key="7">
    <source>
        <dbReference type="ARBA" id="ARBA00023141"/>
    </source>
</evidence>
<evidence type="ECO:0000313" key="12">
    <source>
        <dbReference type="Proteomes" id="UP000461768"/>
    </source>
</evidence>
<evidence type="ECO:0000256" key="4">
    <source>
        <dbReference type="ARBA" id="ARBA00022605"/>
    </source>
</evidence>
<evidence type="ECO:0000256" key="6">
    <source>
        <dbReference type="ARBA" id="ARBA00022822"/>
    </source>
</evidence>
<comment type="pathway">
    <text evidence="2 9">Amino-acid biosynthesis; L-tryptophan biosynthesis; L-tryptophan from chorismate: step 4/5.</text>
</comment>
<dbReference type="PROSITE" id="PS00614">
    <property type="entry name" value="IGPS"/>
    <property type="match status" value="1"/>
</dbReference>
<dbReference type="SUPFAM" id="SSF51366">
    <property type="entry name" value="Ribulose-phoshate binding barrel"/>
    <property type="match status" value="1"/>
</dbReference>
<reference evidence="11 12" key="1">
    <citation type="submission" date="2019-09" db="EMBL/GenBank/DDBJ databases">
        <authorList>
            <person name="Valk L.C."/>
        </authorList>
    </citation>
    <scope>NUCLEOTIDE SEQUENCE [LARGE SCALE GENOMIC DNA]</scope>
    <source>
        <strain evidence="11">GalUA</strain>
    </source>
</reference>
<dbReference type="InterPro" id="IPR013798">
    <property type="entry name" value="Indole-3-glycerol_P_synth_dom"/>
</dbReference>
<dbReference type="RefSeq" id="WP_151143994.1">
    <property type="nucleotide sequence ID" value="NZ_WAGX01000005.1"/>
</dbReference>
<evidence type="ECO:0000259" key="10">
    <source>
        <dbReference type="Pfam" id="PF00218"/>
    </source>
</evidence>
<dbReference type="InterPro" id="IPR011060">
    <property type="entry name" value="RibuloseP-bd_barrel"/>
</dbReference>
<dbReference type="HAMAP" id="MF_00134_B">
    <property type="entry name" value="IGPS_B"/>
    <property type="match status" value="1"/>
</dbReference>
<evidence type="ECO:0000256" key="8">
    <source>
        <dbReference type="ARBA" id="ARBA00023239"/>
    </source>
</evidence>
<reference evidence="11 12" key="2">
    <citation type="submission" date="2020-02" db="EMBL/GenBank/DDBJ databases">
        <title>Candidatus Galacturonibacter soehngenii shows hetero-acetogenic catabolism of galacturonic acid but lacks a canonical carbon monoxide dehydrogenase/acetyl-CoA synthase complex.</title>
        <authorList>
            <person name="Diender M."/>
            <person name="Stouten G.R."/>
            <person name="Petersen J.F."/>
            <person name="Nielsen P.H."/>
            <person name="Dueholm M.S."/>
            <person name="Pronk J.T."/>
            <person name="Van Loosdrecht M.C.M."/>
        </authorList>
    </citation>
    <scope>NUCLEOTIDE SEQUENCE [LARGE SCALE GENOMIC DNA]</scope>
    <source>
        <strain evidence="11">GalUA</strain>
    </source>
</reference>
<accession>A0A7V7UAY8</accession>
<dbReference type="Proteomes" id="UP000461768">
    <property type="component" value="Unassembled WGS sequence"/>
</dbReference>
<dbReference type="PANTHER" id="PTHR22854:SF2">
    <property type="entry name" value="INDOLE-3-GLYCEROL-PHOSPHATE SYNTHASE"/>
    <property type="match status" value="1"/>
</dbReference>
<keyword evidence="6 9" id="KW-0822">Tryptophan biosynthesis</keyword>
<gene>
    <name evidence="9 11" type="primary">trpC</name>
    <name evidence="11" type="ORF">F7O84_07980</name>
</gene>
<keyword evidence="12" id="KW-1185">Reference proteome</keyword>
<evidence type="ECO:0000256" key="9">
    <source>
        <dbReference type="HAMAP-Rule" id="MF_00134"/>
    </source>
</evidence>
<dbReference type="GO" id="GO:0004640">
    <property type="term" value="F:phosphoribosylanthranilate isomerase activity"/>
    <property type="evidence" value="ECO:0007669"/>
    <property type="project" value="TreeGrafter"/>
</dbReference>
<dbReference type="PANTHER" id="PTHR22854">
    <property type="entry name" value="TRYPTOPHAN BIOSYNTHESIS PROTEIN"/>
    <property type="match status" value="1"/>
</dbReference>
<protein>
    <recommendedName>
        <fullName evidence="9">Indole-3-glycerol phosphate synthase</fullName>
        <shortName evidence="9">IGPS</shortName>
        <ecNumber evidence="9">4.1.1.48</ecNumber>
    </recommendedName>
</protein>
<dbReference type="GO" id="GO:0004425">
    <property type="term" value="F:indole-3-glycerol-phosphate synthase activity"/>
    <property type="evidence" value="ECO:0007669"/>
    <property type="project" value="UniProtKB-UniRule"/>
</dbReference>
<organism evidence="11 12">
    <name type="scientific">Candidatus Galacturonatibacter soehngenii</name>
    <dbReference type="NCBI Taxonomy" id="2307010"/>
    <lineage>
        <taxon>Bacteria</taxon>
        <taxon>Bacillati</taxon>
        <taxon>Bacillota</taxon>
        <taxon>Clostridia</taxon>
        <taxon>Lachnospirales</taxon>
        <taxon>Lachnospiraceae</taxon>
        <taxon>Candidatus Galacturonatibacter</taxon>
    </lineage>
</organism>
<keyword evidence="4 9" id="KW-0028">Amino-acid biosynthesis</keyword>
<dbReference type="AlphaFoldDB" id="A0A7V7UAY8"/>
<dbReference type="InterPro" id="IPR013785">
    <property type="entry name" value="Aldolase_TIM"/>
</dbReference>
<sequence length="263" mass="29932">MILDDIVADKRKRLIESKQKISEDEMRLLGASNERQCISFYDALSKPGLSIIGEFKKASPSMGVIQSKIELTDRIDQYNEAVDAISCLTEEDHFNGNIEYLKKIRGISHLPILRKDFIIDEYQIYEAKIIGADAILLIAAILDDETMKRFYDLAYRLGMDVLLEVHDEEEMQRALSMKAKIIGVNNRNLKDFTISLETTKRLSNLVNAEVVFVSESGVSTKEDIAFLKNCNVNALLIGRAFMESENPKELAKSWKEIFDENGR</sequence>
<comment type="catalytic activity">
    <reaction evidence="1 9">
        <text>1-(2-carboxyphenylamino)-1-deoxy-D-ribulose 5-phosphate + H(+) = (1S,2R)-1-C-(indol-3-yl)glycerol 3-phosphate + CO2 + H2O</text>
        <dbReference type="Rhea" id="RHEA:23476"/>
        <dbReference type="ChEBI" id="CHEBI:15377"/>
        <dbReference type="ChEBI" id="CHEBI:15378"/>
        <dbReference type="ChEBI" id="CHEBI:16526"/>
        <dbReference type="ChEBI" id="CHEBI:58613"/>
        <dbReference type="ChEBI" id="CHEBI:58866"/>
        <dbReference type="EC" id="4.1.1.48"/>
    </reaction>
</comment>
<evidence type="ECO:0000256" key="3">
    <source>
        <dbReference type="ARBA" id="ARBA00008737"/>
    </source>
</evidence>
<evidence type="ECO:0000256" key="1">
    <source>
        <dbReference type="ARBA" id="ARBA00001633"/>
    </source>
</evidence>
<feature type="domain" description="Indole-3-glycerol phosphate synthase" evidence="10">
    <location>
        <begin position="3"/>
        <end position="250"/>
    </location>
</feature>
<dbReference type="InterPro" id="IPR001468">
    <property type="entry name" value="Indole-3-GlycerolPSynthase_CS"/>
</dbReference>
<dbReference type="CDD" id="cd00331">
    <property type="entry name" value="IGPS"/>
    <property type="match status" value="1"/>
</dbReference>
<dbReference type="EC" id="4.1.1.48" evidence="9"/>
<dbReference type="OrthoDB" id="9804217at2"/>
<dbReference type="NCBIfam" id="NF001377">
    <property type="entry name" value="PRK00278.2-4"/>
    <property type="match status" value="1"/>
</dbReference>
<evidence type="ECO:0000313" key="11">
    <source>
        <dbReference type="EMBL" id="KAB1437538.1"/>
    </source>
</evidence>
<evidence type="ECO:0000256" key="5">
    <source>
        <dbReference type="ARBA" id="ARBA00022793"/>
    </source>
</evidence>
<dbReference type="InterPro" id="IPR045186">
    <property type="entry name" value="Indole-3-glycerol_P_synth"/>
</dbReference>
<evidence type="ECO:0000256" key="2">
    <source>
        <dbReference type="ARBA" id="ARBA00004696"/>
    </source>
</evidence>
<dbReference type="Gene3D" id="3.20.20.70">
    <property type="entry name" value="Aldolase class I"/>
    <property type="match status" value="1"/>
</dbReference>
<proteinExistence type="inferred from homology"/>
<keyword evidence="5 9" id="KW-0210">Decarboxylase</keyword>
<dbReference type="Pfam" id="PF00218">
    <property type="entry name" value="IGPS"/>
    <property type="match status" value="1"/>
</dbReference>
<keyword evidence="8 9" id="KW-0456">Lyase</keyword>
<dbReference type="EMBL" id="WAGX01000005">
    <property type="protein sequence ID" value="KAB1437538.1"/>
    <property type="molecule type" value="Genomic_DNA"/>
</dbReference>